<dbReference type="GO" id="GO:0046656">
    <property type="term" value="P:folic acid biosynthetic process"/>
    <property type="evidence" value="ECO:0007669"/>
    <property type="project" value="UniProtKB-KW"/>
</dbReference>
<reference evidence="24 25" key="1">
    <citation type="submission" date="2019-07" db="EMBL/GenBank/DDBJ databases">
        <title>Whole genome shotgun sequence of Brevifollis gellanilyticus NBRC 108608.</title>
        <authorList>
            <person name="Hosoyama A."/>
            <person name="Uohara A."/>
            <person name="Ohji S."/>
            <person name="Ichikawa N."/>
        </authorList>
    </citation>
    <scope>NUCLEOTIDE SEQUENCE [LARGE SCALE GENOMIC DNA]</scope>
    <source>
        <strain evidence="24 25">NBRC 108608</strain>
    </source>
</reference>
<keyword evidence="10" id="KW-0479">Metal-binding</keyword>
<evidence type="ECO:0000313" key="24">
    <source>
        <dbReference type="EMBL" id="GEP42380.1"/>
    </source>
</evidence>
<dbReference type="OrthoDB" id="9809356at2"/>
<comment type="catalytic activity">
    <reaction evidence="18">
        <text>(6S)-5,6,7,8-tetrahydrofolyl-(gamma-L-Glu)(n) + L-glutamate + ATP = (6S)-5,6,7,8-tetrahydrofolyl-(gamma-L-Glu)(n+1) + ADP + phosphate + H(+)</text>
        <dbReference type="Rhea" id="RHEA:10580"/>
        <dbReference type="Rhea" id="RHEA-COMP:14738"/>
        <dbReference type="Rhea" id="RHEA-COMP:14740"/>
        <dbReference type="ChEBI" id="CHEBI:15378"/>
        <dbReference type="ChEBI" id="CHEBI:29985"/>
        <dbReference type="ChEBI" id="CHEBI:30616"/>
        <dbReference type="ChEBI" id="CHEBI:43474"/>
        <dbReference type="ChEBI" id="CHEBI:141005"/>
        <dbReference type="ChEBI" id="CHEBI:456216"/>
        <dbReference type="EC" id="6.3.2.17"/>
    </reaction>
</comment>
<dbReference type="InterPro" id="IPR001645">
    <property type="entry name" value="Folylpolyglutamate_synth"/>
</dbReference>
<evidence type="ECO:0000259" key="23">
    <source>
        <dbReference type="Pfam" id="PF08245"/>
    </source>
</evidence>
<evidence type="ECO:0000256" key="17">
    <source>
        <dbReference type="ARBA" id="ARBA00032510"/>
    </source>
</evidence>
<keyword evidence="11" id="KW-0547">Nucleotide-binding</keyword>
<comment type="pathway">
    <text evidence="4">Cofactor biosynthesis; tetrahydrofolylpolyglutamate biosynthesis.</text>
</comment>
<evidence type="ECO:0000256" key="2">
    <source>
        <dbReference type="ARBA" id="ARBA00002714"/>
    </source>
</evidence>
<accession>A0A512M6M1</accession>
<comment type="catalytic activity">
    <reaction evidence="19">
        <text>10-formyltetrahydrofolyl-(gamma-L-Glu)(n) + L-glutamate + ATP = 10-formyltetrahydrofolyl-(gamma-L-Glu)(n+1) + ADP + phosphate + H(+)</text>
        <dbReference type="Rhea" id="RHEA:51904"/>
        <dbReference type="Rhea" id="RHEA-COMP:13088"/>
        <dbReference type="Rhea" id="RHEA-COMP:14300"/>
        <dbReference type="ChEBI" id="CHEBI:15378"/>
        <dbReference type="ChEBI" id="CHEBI:29985"/>
        <dbReference type="ChEBI" id="CHEBI:30616"/>
        <dbReference type="ChEBI" id="CHEBI:43474"/>
        <dbReference type="ChEBI" id="CHEBI:134413"/>
        <dbReference type="ChEBI" id="CHEBI:456216"/>
        <dbReference type="EC" id="6.3.2.17"/>
    </reaction>
</comment>
<evidence type="ECO:0000256" key="16">
    <source>
        <dbReference type="ARBA" id="ARBA00030592"/>
    </source>
</evidence>
<evidence type="ECO:0000256" key="3">
    <source>
        <dbReference type="ARBA" id="ARBA00004799"/>
    </source>
</evidence>
<evidence type="ECO:0000256" key="10">
    <source>
        <dbReference type="ARBA" id="ARBA00022723"/>
    </source>
</evidence>
<comment type="function">
    <text evidence="2">Functions in two distinct reactions of the de novo folate biosynthetic pathway. Catalyzes the addition of a glutamate residue to dihydropteroate (7,8-dihydropteroate or H2Pte) to form dihydrofolate (7,8-dihydrofolate monoglutamate or H2Pte-Glu). Also catalyzes successive additions of L-glutamate to tetrahydrofolate or 10-formyltetrahydrofolate or 5,10-methylenetetrahydrofolate, leading to folylpolyglutamate derivatives.</text>
</comment>
<keyword evidence="25" id="KW-1185">Reference proteome</keyword>
<evidence type="ECO:0000256" key="8">
    <source>
        <dbReference type="ARBA" id="ARBA00019357"/>
    </source>
</evidence>
<dbReference type="InterPro" id="IPR013221">
    <property type="entry name" value="Mur_ligase_cen"/>
</dbReference>
<feature type="domain" description="Mur ligase C-terminal" evidence="22">
    <location>
        <begin position="265"/>
        <end position="374"/>
    </location>
</feature>
<evidence type="ECO:0000256" key="20">
    <source>
        <dbReference type="ARBA" id="ARBA00049035"/>
    </source>
</evidence>
<keyword evidence="12" id="KW-0067">ATP-binding</keyword>
<dbReference type="GO" id="GO:0005524">
    <property type="term" value="F:ATP binding"/>
    <property type="evidence" value="ECO:0007669"/>
    <property type="project" value="UniProtKB-KW"/>
</dbReference>
<proteinExistence type="inferred from homology"/>
<dbReference type="PIRSF" id="PIRSF001563">
    <property type="entry name" value="Folylpolyglu_synth"/>
    <property type="match status" value="1"/>
</dbReference>
<comment type="catalytic activity">
    <reaction evidence="20">
        <text>(6R)-5,10-methylenetetrahydrofolyl-(gamma-L-Glu)(n) + L-glutamate + ATP = (6R)-5,10-methylenetetrahydrofolyl-(gamma-L-Glu)(n+1) + ADP + phosphate + H(+)</text>
        <dbReference type="Rhea" id="RHEA:51912"/>
        <dbReference type="Rhea" id="RHEA-COMP:13257"/>
        <dbReference type="Rhea" id="RHEA-COMP:13258"/>
        <dbReference type="ChEBI" id="CHEBI:15378"/>
        <dbReference type="ChEBI" id="CHEBI:29985"/>
        <dbReference type="ChEBI" id="CHEBI:30616"/>
        <dbReference type="ChEBI" id="CHEBI:43474"/>
        <dbReference type="ChEBI" id="CHEBI:136572"/>
        <dbReference type="ChEBI" id="CHEBI:456216"/>
        <dbReference type="EC" id="6.3.2.17"/>
    </reaction>
</comment>
<dbReference type="SUPFAM" id="SSF53623">
    <property type="entry name" value="MurD-like peptide ligases, catalytic domain"/>
    <property type="match status" value="1"/>
</dbReference>
<evidence type="ECO:0000256" key="11">
    <source>
        <dbReference type="ARBA" id="ARBA00022741"/>
    </source>
</evidence>
<gene>
    <name evidence="24" type="primary">folC</name>
    <name evidence="24" type="ORF">BGE01nite_16710</name>
</gene>
<comment type="cofactor">
    <cofactor evidence="1">
        <name>Mg(2+)</name>
        <dbReference type="ChEBI" id="CHEBI:18420"/>
    </cofactor>
</comment>
<dbReference type="Proteomes" id="UP000321577">
    <property type="component" value="Unassembled WGS sequence"/>
</dbReference>
<evidence type="ECO:0000256" key="15">
    <source>
        <dbReference type="ARBA" id="ARBA00030048"/>
    </source>
</evidence>
<name>A0A512M6M1_9BACT</name>
<evidence type="ECO:0000256" key="5">
    <source>
        <dbReference type="ARBA" id="ARBA00008276"/>
    </source>
</evidence>
<comment type="catalytic activity">
    <reaction evidence="21">
        <text>7,8-dihydropteroate + L-glutamate + ATP = 7,8-dihydrofolate + ADP + phosphate + H(+)</text>
        <dbReference type="Rhea" id="RHEA:23584"/>
        <dbReference type="ChEBI" id="CHEBI:15378"/>
        <dbReference type="ChEBI" id="CHEBI:17839"/>
        <dbReference type="ChEBI" id="CHEBI:29985"/>
        <dbReference type="ChEBI" id="CHEBI:30616"/>
        <dbReference type="ChEBI" id="CHEBI:43474"/>
        <dbReference type="ChEBI" id="CHEBI:57451"/>
        <dbReference type="ChEBI" id="CHEBI:456216"/>
        <dbReference type="EC" id="6.3.2.12"/>
    </reaction>
</comment>
<dbReference type="FunFam" id="3.40.1190.10:FF:000011">
    <property type="entry name" value="Folylpolyglutamate synthase/dihydrofolate synthase"/>
    <property type="match status" value="1"/>
</dbReference>
<dbReference type="Pfam" id="PF08245">
    <property type="entry name" value="Mur_ligase_M"/>
    <property type="match status" value="1"/>
</dbReference>
<dbReference type="InterPro" id="IPR036565">
    <property type="entry name" value="Mur-like_cat_sf"/>
</dbReference>
<evidence type="ECO:0000256" key="19">
    <source>
        <dbReference type="ARBA" id="ARBA00047808"/>
    </source>
</evidence>
<evidence type="ECO:0000256" key="9">
    <source>
        <dbReference type="ARBA" id="ARBA00022598"/>
    </source>
</evidence>
<dbReference type="AlphaFoldDB" id="A0A512M6M1"/>
<protein>
    <recommendedName>
        <fullName evidence="8">Dihydrofolate synthase/folylpolyglutamate synthase</fullName>
        <ecNumber evidence="6">6.3.2.12</ecNumber>
        <ecNumber evidence="7">6.3.2.17</ecNumber>
    </recommendedName>
    <alternativeName>
        <fullName evidence="17">Folylpoly-gamma-glutamate synthetase-dihydrofolate synthetase</fullName>
    </alternativeName>
    <alternativeName>
        <fullName evidence="15">Folylpolyglutamate synthetase</fullName>
    </alternativeName>
    <alternativeName>
        <fullName evidence="16">Tetrahydrofolylpolyglutamate synthase</fullName>
    </alternativeName>
</protein>
<evidence type="ECO:0000256" key="7">
    <source>
        <dbReference type="ARBA" id="ARBA00013025"/>
    </source>
</evidence>
<dbReference type="EMBL" id="BKAG01000009">
    <property type="protein sequence ID" value="GEP42380.1"/>
    <property type="molecule type" value="Genomic_DNA"/>
</dbReference>
<evidence type="ECO:0000256" key="12">
    <source>
        <dbReference type="ARBA" id="ARBA00022840"/>
    </source>
</evidence>
<dbReference type="NCBIfam" id="TIGR01499">
    <property type="entry name" value="folC"/>
    <property type="match status" value="1"/>
</dbReference>
<dbReference type="Pfam" id="PF02875">
    <property type="entry name" value="Mur_ligase_C"/>
    <property type="match status" value="1"/>
</dbReference>
<dbReference type="InterPro" id="IPR004101">
    <property type="entry name" value="Mur_ligase_C"/>
</dbReference>
<dbReference type="GO" id="GO:0005737">
    <property type="term" value="C:cytoplasm"/>
    <property type="evidence" value="ECO:0007669"/>
    <property type="project" value="TreeGrafter"/>
</dbReference>
<dbReference type="PANTHER" id="PTHR11136">
    <property type="entry name" value="FOLYLPOLYGLUTAMATE SYNTHASE-RELATED"/>
    <property type="match status" value="1"/>
</dbReference>
<dbReference type="RefSeq" id="WP_146849979.1">
    <property type="nucleotide sequence ID" value="NZ_BKAG01000009.1"/>
</dbReference>
<dbReference type="EC" id="6.3.2.17" evidence="7"/>
<dbReference type="InterPro" id="IPR036615">
    <property type="entry name" value="Mur_ligase_C_dom_sf"/>
</dbReference>
<evidence type="ECO:0000256" key="6">
    <source>
        <dbReference type="ARBA" id="ARBA00013023"/>
    </source>
</evidence>
<comment type="pathway">
    <text evidence="3">Cofactor biosynthesis; tetrahydrofolate biosynthesis; 7,8-dihydrofolate from 2-amino-4-hydroxy-6-hydroxymethyl-7,8-dihydropteridine diphosphate and 4-aminobenzoate: step 2/2.</text>
</comment>
<evidence type="ECO:0000259" key="22">
    <source>
        <dbReference type="Pfam" id="PF02875"/>
    </source>
</evidence>
<keyword evidence="14" id="KW-0289">Folate biosynthesis</keyword>
<dbReference type="GO" id="GO:0004326">
    <property type="term" value="F:tetrahydrofolylpolyglutamate synthase activity"/>
    <property type="evidence" value="ECO:0007669"/>
    <property type="project" value="UniProtKB-EC"/>
</dbReference>
<dbReference type="PANTHER" id="PTHR11136:SF0">
    <property type="entry name" value="DIHYDROFOLATE SYNTHETASE-RELATED"/>
    <property type="match status" value="1"/>
</dbReference>
<feature type="domain" description="Mur ligase central" evidence="23">
    <location>
        <begin position="42"/>
        <end position="207"/>
    </location>
</feature>
<comment type="similarity">
    <text evidence="5">Belongs to the folylpolyglutamate synthase family.</text>
</comment>
<keyword evidence="13" id="KW-0460">Magnesium</keyword>
<evidence type="ECO:0000256" key="13">
    <source>
        <dbReference type="ARBA" id="ARBA00022842"/>
    </source>
</evidence>
<evidence type="ECO:0000313" key="25">
    <source>
        <dbReference type="Proteomes" id="UP000321577"/>
    </source>
</evidence>
<dbReference type="GO" id="GO:0008841">
    <property type="term" value="F:dihydrofolate synthase activity"/>
    <property type="evidence" value="ECO:0007669"/>
    <property type="project" value="UniProtKB-EC"/>
</dbReference>
<dbReference type="Gene3D" id="3.40.1190.10">
    <property type="entry name" value="Mur-like, catalytic domain"/>
    <property type="match status" value="1"/>
</dbReference>
<dbReference type="Gene3D" id="3.90.190.20">
    <property type="entry name" value="Mur ligase, C-terminal domain"/>
    <property type="match status" value="1"/>
</dbReference>
<evidence type="ECO:0000256" key="14">
    <source>
        <dbReference type="ARBA" id="ARBA00022909"/>
    </source>
</evidence>
<dbReference type="SUPFAM" id="SSF53244">
    <property type="entry name" value="MurD-like peptide ligases, peptide-binding domain"/>
    <property type="match status" value="1"/>
</dbReference>
<organism evidence="24 25">
    <name type="scientific">Brevifollis gellanilyticus</name>
    <dbReference type="NCBI Taxonomy" id="748831"/>
    <lineage>
        <taxon>Bacteria</taxon>
        <taxon>Pseudomonadati</taxon>
        <taxon>Verrucomicrobiota</taxon>
        <taxon>Verrucomicrobiia</taxon>
        <taxon>Verrucomicrobiales</taxon>
        <taxon>Verrucomicrobiaceae</taxon>
    </lineage>
</organism>
<evidence type="ECO:0000256" key="21">
    <source>
        <dbReference type="ARBA" id="ARBA00049161"/>
    </source>
</evidence>
<evidence type="ECO:0000256" key="1">
    <source>
        <dbReference type="ARBA" id="ARBA00001946"/>
    </source>
</evidence>
<keyword evidence="9" id="KW-0436">Ligase</keyword>
<comment type="caution">
    <text evidence="24">The sequence shown here is derived from an EMBL/GenBank/DDBJ whole genome shotgun (WGS) entry which is preliminary data.</text>
</comment>
<evidence type="ECO:0000256" key="18">
    <source>
        <dbReference type="ARBA" id="ARBA00047493"/>
    </source>
</evidence>
<sequence length="404" mass="44175">MSPELTWLYSTQLFGIKLGLENVHKLLAALELPGAGMKFIHVAGTNGKGSTCAFMHAMMQAAGINAGIFTSPHLIRFNERIRDAEREITNDEIESGLKKIRELVANWETHPTFFEIAFALALDWFRQRGHEWIILETGLGGRLDATNAITPEVSVITRIGYDHMEQLGDSLTKIASEKAGIIKPGVPVVTGMQDPAALAVIERTAKAQKSPLLLVDAPLTESKLGLAGPHQAWNASIALEAVREAGIRLPSVILEQALLDVRWPGRFQSLCDGEVILDGAHNVEAAMVLAGTWEQQFEREKAEIIFASAKDKDTPGVMEALSPIAASWNFTAFQSPRASTPEQLRQYLTHFDAPKVPVTLHENLAAALKPRARHRRLICGSLYLVGEALALLEGEAKAFQSSLQ</sequence>
<evidence type="ECO:0000256" key="4">
    <source>
        <dbReference type="ARBA" id="ARBA00005150"/>
    </source>
</evidence>
<dbReference type="GO" id="GO:0046872">
    <property type="term" value="F:metal ion binding"/>
    <property type="evidence" value="ECO:0007669"/>
    <property type="project" value="UniProtKB-KW"/>
</dbReference>
<dbReference type="EC" id="6.3.2.12" evidence="6"/>